<keyword evidence="1" id="KW-0472">Membrane</keyword>
<gene>
    <name evidence="2" type="ORF">CEXT_404201</name>
</gene>
<evidence type="ECO:0000313" key="2">
    <source>
        <dbReference type="EMBL" id="GIX71393.1"/>
    </source>
</evidence>
<evidence type="ECO:0000313" key="3">
    <source>
        <dbReference type="Proteomes" id="UP001054945"/>
    </source>
</evidence>
<accession>A0AAV4MGD1</accession>
<sequence>MTKAANDALTLITAAWMYLKIHFSKMVFITPFLLAIKRANTNPSRFTPIKTTSGPGVFFPLSKPKGARDTGAAVHSR</sequence>
<organism evidence="2 3">
    <name type="scientific">Caerostris extrusa</name>
    <name type="common">Bark spider</name>
    <name type="synonym">Caerostris bankana</name>
    <dbReference type="NCBI Taxonomy" id="172846"/>
    <lineage>
        <taxon>Eukaryota</taxon>
        <taxon>Metazoa</taxon>
        <taxon>Ecdysozoa</taxon>
        <taxon>Arthropoda</taxon>
        <taxon>Chelicerata</taxon>
        <taxon>Arachnida</taxon>
        <taxon>Araneae</taxon>
        <taxon>Araneomorphae</taxon>
        <taxon>Entelegynae</taxon>
        <taxon>Araneoidea</taxon>
        <taxon>Araneidae</taxon>
        <taxon>Caerostris</taxon>
    </lineage>
</organism>
<keyword evidence="1" id="KW-0812">Transmembrane</keyword>
<evidence type="ECO:0000256" key="1">
    <source>
        <dbReference type="SAM" id="Phobius"/>
    </source>
</evidence>
<dbReference type="Proteomes" id="UP001054945">
    <property type="component" value="Unassembled WGS sequence"/>
</dbReference>
<proteinExistence type="predicted"/>
<dbReference type="AlphaFoldDB" id="A0AAV4MGD1"/>
<reference evidence="2 3" key="1">
    <citation type="submission" date="2021-06" db="EMBL/GenBank/DDBJ databases">
        <title>Caerostris extrusa draft genome.</title>
        <authorList>
            <person name="Kono N."/>
            <person name="Arakawa K."/>
        </authorList>
    </citation>
    <scope>NUCLEOTIDE SEQUENCE [LARGE SCALE GENOMIC DNA]</scope>
</reference>
<protein>
    <submittedName>
        <fullName evidence="2">Uncharacterized protein</fullName>
    </submittedName>
</protein>
<name>A0AAV4MGD1_CAEEX</name>
<comment type="caution">
    <text evidence="2">The sequence shown here is derived from an EMBL/GenBank/DDBJ whole genome shotgun (WGS) entry which is preliminary data.</text>
</comment>
<feature type="transmembrane region" description="Helical" evidence="1">
    <location>
        <begin position="15"/>
        <end position="36"/>
    </location>
</feature>
<keyword evidence="3" id="KW-1185">Reference proteome</keyword>
<dbReference type="EMBL" id="BPLR01002218">
    <property type="protein sequence ID" value="GIX71393.1"/>
    <property type="molecule type" value="Genomic_DNA"/>
</dbReference>
<keyword evidence="1" id="KW-1133">Transmembrane helix</keyword>